<dbReference type="AlphaFoldDB" id="A0A2B7YZE3"/>
<evidence type="ECO:0000313" key="4">
    <source>
        <dbReference type="Proteomes" id="UP000224634"/>
    </source>
</evidence>
<feature type="compositionally biased region" description="Low complexity" evidence="1">
    <location>
        <begin position="45"/>
        <end position="69"/>
    </location>
</feature>
<dbReference type="Pfam" id="PF08731">
    <property type="entry name" value="AFT"/>
    <property type="match status" value="1"/>
</dbReference>
<reference evidence="3 4" key="1">
    <citation type="submission" date="2017-10" db="EMBL/GenBank/DDBJ databases">
        <title>Comparative genomics in systemic dimorphic fungi from Ajellomycetaceae.</title>
        <authorList>
            <person name="Munoz J.F."/>
            <person name="Mcewen J.G."/>
            <person name="Clay O.K."/>
            <person name="Cuomo C.A."/>
        </authorList>
    </citation>
    <scope>NUCLEOTIDE SEQUENCE [LARGE SCALE GENOMIC DNA]</scope>
    <source>
        <strain evidence="3 4">UAMH7299</strain>
    </source>
</reference>
<dbReference type="GO" id="GO:0000981">
    <property type="term" value="F:DNA-binding transcription factor activity, RNA polymerase II-specific"/>
    <property type="evidence" value="ECO:0007669"/>
    <property type="project" value="InterPro"/>
</dbReference>
<dbReference type="InterPro" id="IPR014842">
    <property type="entry name" value="AFT"/>
</dbReference>
<sequence length="304" mass="34575">MQGILDLRPQLPPPPPPQQQPLPPPPPQHQQHPPPQQQPYPQQPHPQQQEQQQQQQPQQHDQSPPQFQLLPPPAHFSPFPNFDIAKRTLDDFAKSQGYNIVINRSCKKDGMPVRYYLCCDCSGHNPPLPDGVVRQRNRPSRRMGCPFDVVLSYSRKVHIWTMKIRNGTHNHGPSLRQFKPRKPPTPEHVIATLTAQRDRFGEVAGHFKQLAEQVRANEPDTLVYYAIECKGAGELVVIEKYRTKAALKLHSQTEYLKAFFETVSPLLAVPPVVKTGSHFAGFEERSPNELARGEHGTVEPPFFL</sequence>
<dbReference type="PANTHER" id="PTHR40624:SF1">
    <property type="entry name" value="BIOSYNTHESIS MONOOXYGENASE, PUTATIVE (AFU_ORTHOLOGUE AFUA_1G12025)-RELATED"/>
    <property type="match status" value="1"/>
</dbReference>
<feature type="domain" description="ABM" evidence="2">
    <location>
        <begin position="187"/>
        <end position="279"/>
    </location>
</feature>
<dbReference type="GO" id="GO:0010106">
    <property type="term" value="P:cellular response to iron ion starvation"/>
    <property type="evidence" value="ECO:0007669"/>
    <property type="project" value="InterPro"/>
</dbReference>
<protein>
    <recommendedName>
        <fullName evidence="2">ABM domain-containing protein</fullName>
    </recommendedName>
</protein>
<accession>A0A2B7YZE3</accession>
<dbReference type="Pfam" id="PF03992">
    <property type="entry name" value="ABM"/>
    <property type="match status" value="1"/>
</dbReference>
<organism evidence="3 4">
    <name type="scientific">Polytolypa hystricis (strain UAMH7299)</name>
    <dbReference type="NCBI Taxonomy" id="1447883"/>
    <lineage>
        <taxon>Eukaryota</taxon>
        <taxon>Fungi</taxon>
        <taxon>Dikarya</taxon>
        <taxon>Ascomycota</taxon>
        <taxon>Pezizomycotina</taxon>
        <taxon>Eurotiomycetes</taxon>
        <taxon>Eurotiomycetidae</taxon>
        <taxon>Onygenales</taxon>
        <taxon>Onygenales incertae sedis</taxon>
        <taxon>Polytolypa</taxon>
    </lineage>
</organism>
<dbReference type="PROSITE" id="PS51725">
    <property type="entry name" value="ABM"/>
    <property type="match status" value="1"/>
</dbReference>
<comment type="caution">
    <text evidence="3">The sequence shown here is derived from an EMBL/GenBank/DDBJ whole genome shotgun (WGS) entry which is preliminary data.</text>
</comment>
<dbReference type="SUPFAM" id="SSF81995">
    <property type="entry name" value="beta-sandwich domain of Sec23/24"/>
    <property type="match status" value="1"/>
</dbReference>
<feature type="compositionally biased region" description="Pro residues" evidence="1">
    <location>
        <begin position="10"/>
        <end position="44"/>
    </location>
</feature>
<dbReference type="InterPro" id="IPR011008">
    <property type="entry name" value="Dimeric_a/b-barrel"/>
</dbReference>
<gene>
    <name evidence="3" type="ORF">AJ80_01651</name>
</gene>
<evidence type="ECO:0000256" key="1">
    <source>
        <dbReference type="SAM" id="MobiDB-lite"/>
    </source>
</evidence>
<keyword evidence="4" id="KW-1185">Reference proteome</keyword>
<dbReference type="OrthoDB" id="10011777at2759"/>
<dbReference type="PANTHER" id="PTHR40624">
    <property type="entry name" value="BIOSYNTHESIS MONOOXYGENASE, PUTATIVE (AFU_ORTHOLOGUE AFUA_1G12025)-RELATED"/>
    <property type="match status" value="1"/>
</dbReference>
<evidence type="ECO:0000259" key="2">
    <source>
        <dbReference type="PROSITE" id="PS51725"/>
    </source>
</evidence>
<dbReference type="GO" id="GO:0045944">
    <property type="term" value="P:positive regulation of transcription by RNA polymerase II"/>
    <property type="evidence" value="ECO:0007669"/>
    <property type="project" value="InterPro"/>
</dbReference>
<proteinExistence type="predicted"/>
<dbReference type="InterPro" id="IPR007138">
    <property type="entry name" value="ABM_dom"/>
</dbReference>
<dbReference type="STRING" id="1447883.A0A2B7YZE3"/>
<name>A0A2B7YZE3_POLH7</name>
<dbReference type="SUPFAM" id="SSF54909">
    <property type="entry name" value="Dimeric alpha+beta barrel"/>
    <property type="match status" value="1"/>
</dbReference>
<dbReference type="Gene3D" id="3.30.70.100">
    <property type="match status" value="1"/>
</dbReference>
<feature type="region of interest" description="Disordered" evidence="1">
    <location>
        <begin position="1"/>
        <end position="82"/>
    </location>
</feature>
<evidence type="ECO:0000313" key="3">
    <source>
        <dbReference type="EMBL" id="PGH26705.1"/>
    </source>
</evidence>
<dbReference type="Proteomes" id="UP000224634">
    <property type="component" value="Unassembled WGS sequence"/>
</dbReference>
<dbReference type="EMBL" id="PDNA01000014">
    <property type="protein sequence ID" value="PGH26705.1"/>
    <property type="molecule type" value="Genomic_DNA"/>
</dbReference>